<protein>
    <recommendedName>
        <fullName evidence="1">diguanylate cyclase</fullName>
        <ecNumber evidence="1">2.7.7.65</ecNumber>
    </recommendedName>
</protein>
<evidence type="ECO:0000313" key="4">
    <source>
        <dbReference type="EMBL" id="RDE19974.1"/>
    </source>
</evidence>
<keyword evidence="5" id="KW-1185">Reference proteome</keyword>
<name>A0A369WH10_9GAMM</name>
<dbReference type="SUPFAM" id="SSF55073">
    <property type="entry name" value="Nucleotide cyclase"/>
    <property type="match status" value="1"/>
</dbReference>
<feature type="domain" description="GGDEF" evidence="3">
    <location>
        <begin position="197"/>
        <end position="311"/>
    </location>
</feature>
<dbReference type="Pfam" id="PF00990">
    <property type="entry name" value="GGDEF"/>
    <property type="match status" value="1"/>
</dbReference>
<dbReference type="InterPro" id="IPR000160">
    <property type="entry name" value="GGDEF_dom"/>
</dbReference>
<comment type="catalytic activity">
    <reaction evidence="2">
        <text>2 GTP = 3',3'-c-di-GMP + 2 diphosphate</text>
        <dbReference type="Rhea" id="RHEA:24898"/>
        <dbReference type="ChEBI" id="CHEBI:33019"/>
        <dbReference type="ChEBI" id="CHEBI:37565"/>
        <dbReference type="ChEBI" id="CHEBI:58805"/>
        <dbReference type="EC" id="2.7.7.65"/>
    </reaction>
</comment>
<dbReference type="InterPro" id="IPR050469">
    <property type="entry name" value="Diguanylate_Cyclase"/>
</dbReference>
<dbReference type="RefSeq" id="WP_114696315.1">
    <property type="nucleotide sequence ID" value="NZ_QQOH01000003.1"/>
</dbReference>
<dbReference type="Gene3D" id="3.30.70.270">
    <property type="match status" value="1"/>
</dbReference>
<dbReference type="InterPro" id="IPR029787">
    <property type="entry name" value="Nucleotide_cyclase"/>
</dbReference>
<dbReference type="SMART" id="SM00065">
    <property type="entry name" value="GAF"/>
    <property type="match status" value="1"/>
</dbReference>
<dbReference type="PANTHER" id="PTHR45138:SF9">
    <property type="entry name" value="DIGUANYLATE CYCLASE DGCM-RELATED"/>
    <property type="match status" value="1"/>
</dbReference>
<dbReference type="Pfam" id="PF13185">
    <property type="entry name" value="GAF_2"/>
    <property type="match status" value="1"/>
</dbReference>
<evidence type="ECO:0000313" key="5">
    <source>
        <dbReference type="Proteomes" id="UP000253769"/>
    </source>
</evidence>
<dbReference type="GO" id="GO:0052621">
    <property type="term" value="F:diguanylate cyclase activity"/>
    <property type="evidence" value="ECO:0007669"/>
    <property type="project" value="UniProtKB-EC"/>
</dbReference>
<dbReference type="PROSITE" id="PS50887">
    <property type="entry name" value="GGDEF"/>
    <property type="match status" value="1"/>
</dbReference>
<evidence type="ECO:0000256" key="2">
    <source>
        <dbReference type="ARBA" id="ARBA00034247"/>
    </source>
</evidence>
<dbReference type="AlphaFoldDB" id="A0A369WH10"/>
<dbReference type="Proteomes" id="UP000253769">
    <property type="component" value="Unassembled WGS sequence"/>
</dbReference>
<dbReference type="SMART" id="SM00267">
    <property type="entry name" value="GGDEF"/>
    <property type="match status" value="1"/>
</dbReference>
<dbReference type="EC" id="2.7.7.65" evidence="1"/>
<comment type="caution">
    <text evidence="4">The sequence shown here is derived from an EMBL/GenBank/DDBJ whole genome shotgun (WGS) entry which is preliminary data.</text>
</comment>
<organism evidence="4 5">
    <name type="scientific">Motiliproteus coralliicola</name>
    <dbReference type="NCBI Taxonomy" id="2283196"/>
    <lineage>
        <taxon>Bacteria</taxon>
        <taxon>Pseudomonadati</taxon>
        <taxon>Pseudomonadota</taxon>
        <taxon>Gammaproteobacteria</taxon>
        <taxon>Oceanospirillales</taxon>
        <taxon>Oceanospirillaceae</taxon>
        <taxon>Motiliproteus</taxon>
    </lineage>
</organism>
<dbReference type="SUPFAM" id="SSF55781">
    <property type="entry name" value="GAF domain-like"/>
    <property type="match status" value="1"/>
</dbReference>
<dbReference type="InterPro" id="IPR043128">
    <property type="entry name" value="Rev_trsase/Diguanyl_cyclase"/>
</dbReference>
<dbReference type="InterPro" id="IPR029016">
    <property type="entry name" value="GAF-like_dom_sf"/>
</dbReference>
<dbReference type="Gene3D" id="3.30.450.40">
    <property type="match status" value="1"/>
</dbReference>
<reference evidence="4 5" key="1">
    <citation type="submission" date="2018-07" db="EMBL/GenBank/DDBJ databases">
        <title>Motiliproteus coralliicola sp. nov., a bacterium isolated from Coral.</title>
        <authorList>
            <person name="Wang G."/>
        </authorList>
    </citation>
    <scope>NUCLEOTIDE SEQUENCE [LARGE SCALE GENOMIC DNA]</scope>
    <source>
        <strain evidence="4 5">C34</strain>
    </source>
</reference>
<evidence type="ECO:0000256" key="1">
    <source>
        <dbReference type="ARBA" id="ARBA00012528"/>
    </source>
</evidence>
<dbReference type="OrthoDB" id="9812358at2"/>
<dbReference type="PANTHER" id="PTHR45138">
    <property type="entry name" value="REGULATORY COMPONENTS OF SENSORY TRANSDUCTION SYSTEM"/>
    <property type="match status" value="1"/>
</dbReference>
<dbReference type="EMBL" id="QQOH01000003">
    <property type="protein sequence ID" value="RDE19974.1"/>
    <property type="molecule type" value="Genomic_DNA"/>
</dbReference>
<accession>A0A369WH10</accession>
<evidence type="ECO:0000259" key="3">
    <source>
        <dbReference type="PROSITE" id="PS50887"/>
    </source>
</evidence>
<dbReference type="CDD" id="cd01949">
    <property type="entry name" value="GGDEF"/>
    <property type="match status" value="1"/>
</dbReference>
<dbReference type="NCBIfam" id="TIGR00254">
    <property type="entry name" value="GGDEF"/>
    <property type="match status" value="1"/>
</dbReference>
<proteinExistence type="predicted"/>
<sequence length="311" mass="35336">MISPDHWVLEEKERLMPLDKWQKTVDVMARVFKAPAGFIVQSGPGGYQVVISSDQDSNPYEPGVLIPEETNIFCRKVVEQRRQLYVKDASKDPFWDSNPEVTDDGFHSYLGFPLFWPDGRPFGTICVMDFDSTDYGESYVDLLSELRDLIEADLGILHQYQVISDLAMTDELTELYNRRGFNSVASQYLALAKRSSLNLGLLYLDMDGLKQINDTQGHAAGDAALQQLAASIRQVVRENDVSARLSGDEFVMLVAAKDQQQLDTIAERISELLAQQQLRASIGSVLLDNPHKPLQFWLEKADRRMYRQKQR</sequence>
<gene>
    <name evidence="4" type="ORF">DV711_12745</name>
</gene>
<dbReference type="InterPro" id="IPR003018">
    <property type="entry name" value="GAF"/>
</dbReference>